<evidence type="ECO:0000313" key="4">
    <source>
        <dbReference type="Proteomes" id="UP001310594"/>
    </source>
</evidence>
<feature type="compositionally biased region" description="Polar residues" evidence="1">
    <location>
        <begin position="418"/>
        <end position="432"/>
    </location>
</feature>
<feature type="region of interest" description="Disordered" evidence="1">
    <location>
        <begin position="485"/>
        <end position="532"/>
    </location>
</feature>
<dbReference type="InterPro" id="IPR046497">
    <property type="entry name" value="DUF6590"/>
</dbReference>
<dbReference type="AlphaFoldDB" id="A0AAN7VZ89"/>
<feature type="region of interest" description="Disordered" evidence="1">
    <location>
        <begin position="359"/>
        <end position="432"/>
    </location>
</feature>
<accession>A0AAN7VZ89</accession>
<feature type="compositionally biased region" description="Acidic residues" evidence="1">
    <location>
        <begin position="499"/>
        <end position="508"/>
    </location>
</feature>
<dbReference type="PANTHER" id="PTHR35391">
    <property type="entry name" value="C2H2-TYPE DOMAIN-CONTAINING PROTEIN-RELATED"/>
    <property type="match status" value="1"/>
</dbReference>
<sequence>MSQHGAGPFFPFFDQERGLRYAYDARSDSIRFENGEYMPRPPQFPRTMVESPSALPSSEDIEILSQTPANRPEIVLQSSFTGTSNKISYGGRSAQPVGFPSTTYGTPGLEAWQPAASTKSALGLPSVQTVGPTSARMPLPASSDLAAGGAYDPSSFRARRANFFCIGRVFLVLWSEPVGENLGATTLQGASSQTLSRGMSSVMYGERVYSEVRRFVVIRTGGDGRYCNALPLTTYGGRGVSKVGVLKYEHAIVHCTRQAPKPRNDELPQSGEAGMQLQPIQVTRDLPEDTLDPMTRIDYGKVHTIHHNIRIKSLGVVHPNSITALEHQFWDVWRPPGPGGLRLSQRSVVKLPAAIEAAGNDRDVNRGHKLGAASNGDQQVQQNRHDSGNARDVYNGHESGAASNEDQRVQQNRHDKSSTNTRSGLSGTEATRAQSIRTAVSQIMQQGQTQAQAIQLVAQRLMASNASFTLQSAGVFVRNRIAYGQSQQAQDGADKQDVTDEDNDGDSDDSSKDEHTGENKSTKVDTSDVSYAPRSVTQGVGYSYRANLGSDIGDDCIGRNGVQAQEPSLSGSAGSLPAIPEDNSSIVLSDPGSVLSNGVSSTSIEFNFPAVSSDDPQSSSDFETEDEYDAVALTRLRVRYAPQRHPDTASVATAVDIMVSARLLNEQIKSSRTISTGQPDISLTPLLERTERLEGALTNVEQCVALASAVAKSCWLPDILPASLLTFTERGFAIPVERLFHERLFVDGYLSTRPSWLESNEGFPVDVTELNDLDEIELGMAGLYSALNLLARSGYGNGNLSIIVESAVRTNVAEVVRLSASDLHAESLSAILHLFGVGSYCLGRDDLQLTRAAIRLCALTAVSYATSHCCDFRQAVWPHFGLQVLADKEVRYFVYEQRRLACLEEDIGGPVWMAASGTNATDVPHAISLSLLDYADLWGPLTVLRSSDDSQVLTAIHSERGMVYRQKKTAFAAVDNEVPCHWTRTWLQCRTDVSIDHELATGLSMSRHEALPAAPLTFHAESRLLIGNPTAGVETMLVPNLPVKDSLQDISYPSSQRIRRRRRSERAAARDPGLVSNVRCGLTVETLKNSKHLHLAPVDTSIEKLVPDSYTIGGNAGFHVVVLGTKTFKYSPGKTYKCSLLNSLKSDHPVITSARRLLELRIGLADDYRIREWIATVIFEFGGPLEVKHNMHGYPRALLLGSTSSETM</sequence>
<feature type="domain" description="DUF6590" evidence="2">
    <location>
        <begin position="162"/>
        <end position="326"/>
    </location>
</feature>
<organism evidence="3 4">
    <name type="scientific">Elasticomyces elasticus</name>
    <dbReference type="NCBI Taxonomy" id="574655"/>
    <lineage>
        <taxon>Eukaryota</taxon>
        <taxon>Fungi</taxon>
        <taxon>Dikarya</taxon>
        <taxon>Ascomycota</taxon>
        <taxon>Pezizomycotina</taxon>
        <taxon>Dothideomycetes</taxon>
        <taxon>Dothideomycetidae</taxon>
        <taxon>Mycosphaerellales</taxon>
        <taxon>Teratosphaeriaceae</taxon>
        <taxon>Elasticomyces</taxon>
    </lineage>
</organism>
<gene>
    <name evidence="3" type="ORF">LTR97_008611</name>
</gene>
<dbReference type="PANTHER" id="PTHR35391:SF5">
    <property type="entry name" value="DUF6590 DOMAIN-CONTAINING PROTEIN"/>
    <property type="match status" value="1"/>
</dbReference>
<reference evidence="3" key="1">
    <citation type="submission" date="2023-08" db="EMBL/GenBank/DDBJ databases">
        <title>Black Yeasts Isolated from many extreme environments.</title>
        <authorList>
            <person name="Coleine C."/>
            <person name="Stajich J.E."/>
            <person name="Selbmann L."/>
        </authorList>
    </citation>
    <scope>NUCLEOTIDE SEQUENCE</scope>
    <source>
        <strain evidence="3">CCFEE 5810</strain>
    </source>
</reference>
<dbReference type="Pfam" id="PF20233">
    <property type="entry name" value="DUF6590"/>
    <property type="match status" value="1"/>
</dbReference>
<dbReference type="EMBL" id="JAVRQU010000013">
    <property type="protein sequence ID" value="KAK5696191.1"/>
    <property type="molecule type" value="Genomic_DNA"/>
</dbReference>
<dbReference type="Proteomes" id="UP001310594">
    <property type="component" value="Unassembled WGS sequence"/>
</dbReference>
<evidence type="ECO:0000313" key="3">
    <source>
        <dbReference type="EMBL" id="KAK5696191.1"/>
    </source>
</evidence>
<proteinExistence type="predicted"/>
<name>A0AAN7VZ89_9PEZI</name>
<evidence type="ECO:0000256" key="1">
    <source>
        <dbReference type="SAM" id="MobiDB-lite"/>
    </source>
</evidence>
<feature type="compositionally biased region" description="Basic and acidic residues" evidence="1">
    <location>
        <begin position="405"/>
        <end position="417"/>
    </location>
</feature>
<comment type="caution">
    <text evidence="3">The sequence shown here is derived from an EMBL/GenBank/DDBJ whole genome shotgun (WGS) entry which is preliminary data.</text>
</comment>
<evidence type="ECO:0000259" key="2">
    <source>
        <dbReference type="Pfam" id="PF20233"/>
    </source>
</evidence>
<protein>
    <recommendedName>
        <fullName evidence="2">DUF6590 domain-containing protein</fullName>
    </recommendedName>
</protein>
<feature type="compositionally biased region" description="Basic and acidic residues" evidence="1">
    <location>
        <begin position="509"/>
        <end position="526"/>
    </location>
</feature>